<reference evidence="3 4" key="1">
    <citation type="submission" date="2018-06" db="EMBL/GenBank/DDBJ databases">
        <title>Complete Genomes of Monosporascus.</title>
        <authorList>
            <person name="Robinson A.J."/>
            <person name="Natvig D.O."/>
        </authorList>
    </citation>
    <scope>NUCLEOTIDE SEQUENCE [LARGE SCALE GENOMIC DNA]</scope>
    <source>
        <strain evidence="3 4">CBS 609.92</strain>
    </source>
</reference>
<proteinExistence type="predicted"/>
<feature type="region of interest" description="Disordered" evidence="1">
    <location>
        <begin position="261"/>
        <end position="289"/>
    </location>
</feature>
<feature type="region of interest" description="Disordered" evidence="1">
    <location>
        <begin position="153"/>
        <end position="181"/>
    </location>
</feature>
<dbReference type="Pfam" id="PF20150">
    <property type="entry name" value="2EXR"/>
    <property type="match status" value="1"/>
</dbReference>
<protein>
    <recommendedName>
        <fullName evidence="2">2EXR domain-containing protein</fullName>
    </recommendedName>
</protein>
<evidence type="ECO:0000256" key="1">
    <source>
        <dbReference type="SAM" id="MobiDB-lite"/>
    </source>
</evidence>
<feature type="compositionally biased region" description="Basic and acidic residues" evidence="1">
    <location>
        <begin position="332"/>
        <end position="346"/>
    </location>
</feature>
<organism evidence="3 4">
    <name type="scientific">Monosporascus cannonballus</name>
    <dbReference type="NCBI Taxonomy" id="155416"/>
    <lineage>
        <taxon>Eukaryota</taxon>
        <taxon>Fungi</taxon>
        <taxon>Dikarya</taxon>
        <taxon>Ascomycota</taxon>
        <taxon>Pezizomycotina</taxon>
        <taxon>Sordariomycetes</taxon>
        <taxon>Xylariomycetidae</taxon>
        <taxon>Xylariales</taxon>
        <taxon>Xylariales incertae sedis</taxon>
        <taxon>Monosporascus</taxon>
    </lineage>
</organism>
<dbReference type="InterPro" id="IPR045518">
    <property type="entry name" value="2EXR"/>
</dbReference>
<dbReference type="PANTHER" id="PTHR35910">
    <property type="entry name" value="2EXR DOMAIN-CONTAINING PROTEIN"/>
    <property type="match status" value="1"/>
</dbReference>
<evidence type="ECO:0000313" key="3">
    <source>
        <dbReference type="EMBL" id="RYO80261.1"/>
    </source>
</evidence>
<gene>
    <name evidence="3" type="ORF">DL762_007748</name>
</gene>
<accession>A0ABY0H1F1</accession>
<dbReference type="PANTHER" id="PTHR35910:SF6">
    <property type="entry name" value="2EXR DOMAIN-CONTAINING PROTEIN"/>
    <property type="match status" value="1"/>
</dbReference>
<feature type="domain" description="2EXR" evidence="2">
    <location>
        <begin position="32"/>
        <end position="114"/>
    </location>
</feature>
<feature type="compositionally biased region" description="Gly residues" evidence="1">
    <location>
        <begin position="261"/>
        <end position="283"/>
    </location>
</feature>
<evidence type="ECO:0000259" key="2">
    <source>
        <dbReference type="Pfam" id="PF20150"/>
    </source>
</evidence>
<comment type="caution">
    <text evidence="3">The sequence shown here is derived from an EMBL/GenBank/DDBJ whole genome shotgun (WGS) entry which is preliminary data.</text>
</comment>
<feature type="region of interest" description="Disordered" evidence="1">
    <location>
        <begin position="332"/>
        <end position="370"/>
    </location>
</feature>
<dbReference type="Proteomes" id="UP000294003">
    <property type="component" value="Unassembled WGS sequence"/>
</dbReference>
<keyword evidence="4" id="KW-1185">Reference proteome</keyword>
<sequence>MSNSTFWLEFSVFSDGLDAAAAQRMSRHHPSFAPFPELPAELRLRVWEYMLAPRIVQVACVESSCPSREGRGIGRRGGGGARGEQQQVPVLLHVNRETRALALSHYELAFGWRVPHVLAMNVNVNNGNGDGGGGGRAPGAYRYPANHYRHESLPTSASAHTSSSPDPGPPPQPPMIKTGSEPRTYFGFARDALYLRGELEPHDSFGFNSPAAYFVSRADAARARRVAVEFAALRYGEGAGPQQIFGSLFHVVDRCGAAGRGRGRGAGGGEGGWARTGEGGGLDGDGRGEGKTAACQSGLAGNTVLVAVTSADEATHALLGGEGPLIRDDDRSWKREDEEVWRRDSGGEGEQVGRGGDMTREDGEERQEEPNIIQKIWSDWYRGSIVTSALAGVRFKLVREEDLERYL</sequence>
<dbReference type="EMBL" id="QJNS01000296">
    <property type="protein sequence ID" value="RYO80261.1"/>
    <property type="molecule type" value="Genomic_DNA"/>
</dbReference>
<name>A0ABY0H1F1_9PEZI</name>
<feature type="compositionally biased region" description="Low complexity" evidence="1">
    <location>
        <begin position="153"/>
        <end position="165"/>
    </location>
</feature>
<evidence type="ECO:0000313" key="4">
    <source>
        <dbReference type="Proteomes" id="UP000294003"/>
    </source>
</evidence>